<dbReference type="AlphaFoldDB" id="D3DY75"/>
<gene>
    <name evidence="1" type="ordered locus">Rmet_6645</name>
</gene>
<proteinExistence type="predicted"/>
<dbReference type="Proteomes" id="UP000002429">
    <property type="component" value="Plasmid megaplasmid"/>
</dbReference>
<geneLocation type="plasmid" evidence="1 2">
    <name>megaplasmid</name>
</geneLocation>
<dbReference type="HOGENOM" id="CLU_2411059_0_0_4"/>
<keyword evidence="2" id="KW-1185">Reference proteome</keyword>
<name>D3DY75_CUPMC</name>
<organism evidence="1 2">
    <name type="scientific">Cupriavidus metallidurans (strain ATCC 43123 / DSM 2839 / NBRC 102507 / CH34)</name>
    <name type="common">Ralstonia metallidurans</name>
    <dbReference type="NCBI Taxonomy" id="266264"/>
    <lineage>
        <taxon>Bacteria</taxon>
        <taxon>Pseudomonadati</taxon>
        <taxon>Pseudomonadota</taxon>
        <taxon>Betaproteobacteria</taxon>
        <taxon>Burkholderiales</taxon>
        <taxon>Burkholderiaceae</taxon>
        <taxon>Cupriavidus</taxon>
    </lineage>
</organism>
<keyword evidence="1" id="KW-0614">Plasmid</keyword>
<dbReference type="EMBL" id="CP000353">
    <property type="protein sequence ID" value="ADC45245.1"/>
    <property type="molecule type" value="Genomic_DNA"/>
</dbReference>
<protein>
    <submittedName>
        <fullName evidence="1">Uncharacterized protein</fullName>
    </submittedName>
</protein>
<evidence type="ECO:0000313" key="1">
    <source>
        <dbReference type="EMBL" id="ADC45245.1"/>
    </source>
</evidence>
<accession>D3DY75</accession>
<dbReference type="KEGG" id="rme:Rmet_6645"/>
<evidence type="ECO:0000313" key="2">
    <source>
        <dbReference type="Proteomes" id="UP000002429"/>
    </source>
</evidence>
<sequence length="92" mass="10327">MRRCERQSASRLRLRPECMVAAPSGSDWDLDFLMSPIENIHFDPGRHSVKIVHLDRPKGMRTRWDYAADESAACRLPPTVGPRAAAAARLPS</sequence>
<reference evidence="2" key="1">
    <citation type="journal article" date="2010" name="PLoS ONE">
        <title>The complete genome sequence of Cupriavidus metallidurans strain CH34, a master survivalist in harsh and anthropogenic environments.</title>
        <authorList>
            <person name="Janssen P.J."/>
            <person name="Van Houdt R."/>
            <person name="Moors H."/>
            <person name="Monsieurs P."/>
            <person name="Morin N."/>
            <person name="Michaux A."/>
            <person name="Benotmane M.A."/>
            <person name="Leys N."/>
            <person name="Vallaeys T."/>
            <person name="Lapidus A."/>
            <person name="Monchy S."/>
            <person name="Medigue C."/>
            <person name="Taghavi S."/>
            <person name="McCorkle S."/>
            <person name="Dunn J."/>
            <person name="van der Lelie D."/>
            <person name="Mergeay M."/>
        </authorList>
    </citation>
    <scope>NUCLEOTIDE SEQUENCE [LARGE SCALE GENOMIC DNA]</scope>
    <source>
        <strain evidence="2">ATCC 43123 / DSM 2839 / NBRC 102507 / CH34</strain>
    </source>
</reference>